<organism evidence="1 2">
    <name type="scientific">Portunus trituberculatus</name>
    <name type="common">Swimming crab</name>
    <name type="synonym">Neptunus trituberculatus</name>
    <dbReference type="NCBI Taxonomy" id="210409"/>
    <lineage>
        <taxon>Eukaryota</taxon>
        <taxon>Metazoa</taxon>
        <taxon>Ecdysozoa</taxon>
        <taxon>Arthropoda</taxon>
        <taxon>Crustacea</taxon>
        <taxon>Multicrustacea</taxon>
        <taxon>Malacostraca</taxon>
        <taxon>Eumalacostraca</taxon>
        <taxon>Eucarida</taxon>
        <taxon>Decapoda</taxon>
        <taxon>Pleocyemata</taxon>
        <taxon>Brachyura</taxon>
        <taxon>Eubrachyura</taxon>
        <taxon>Portunoidea</taxon>
        <taxon>Portunidae</taxon>
        <taxon>Portuninae</taxon>
        <taxon>Portunus</taxon>
    </lineage>
</organism>
<evidence type="ECO:0000313" key="2">
    <source>
        <dbReference type="Proteomes" id="UP000324222"/>
    </source>
</evidence>
<reference evidence="1 2" key="1">
    <citation type="submission" date="2019-05" db="EMBL/GenBank/DDBJ databases">
        <title>Another draft genome of Portunus trituberculatus and its Hox gene families provides insights of decapod evolution.</title>
        <authorList>
            <person name="Jeong J.-H."/>
            <person name="Song I."/>
            <person name="Kim S."/>
            <person name="Choi T."/>
            <person name="Kim D."/>
            <person name="Ryu S."/>
            <person name="Kim W."/>
        </authorList>
    </citation>
    <scope>NUCLEOTIDE SEQUENCE [LARGE SCALE GENOMIC DNA]</scope>
    <source>
        <tissue evidence="1">Muscle</tissue>
    </source>
</reference>
<keyword evidence="2" id="KW-1185">Reference proteome</keyword>
<name>A0A5B7DNT1_PORTR</name>
<comment type="caution">
    <text evidence="1">The sequence shown here is derived from an EMBL/GenBank/DDBJ whole genome shotgun (WGS) entry which is preliminary data.</text>
</comment>
<accession>A0A5B7DNT1</accession>
<sequence>MKGQEGMEKEEYVLCNFDSATLPPDLGSSSSFSMPSWRFRRSSIAMVLHESNHLYGPTVHVLILY</sequence>
<dbReference type="AlphaFoldDB" id="A0A5B7DNT1"/>
<dbReference type="EMBL" id="VSRR010001187">
    <property type="protein sequence ID" value="MPC23291.1"/>
    <property type="molecule type" value="Genomic_DNA"/>
</dbReference>
<gene>
    <name evidence="1" type="ORF">E2C01_016333</name>
</gene>
<dbReference type="Proteomes" id="UP000324222">
    <property type="component" value="Unassembled WGS sequence"/>
</dbReference>
<proteinExistence type="predicted"/>
<protein>
    <submittedName>
        <fullName evidence="1">Uncharacterized protein</fullName>
    </submittedName>
</protein>
<evidence type="ECO:0000313" key="1">
    <source>
        <dbReference type="EMBL" id="MPC23291.1"/>
    </source>
</evidence>